<gene>
    <name evidence="1" type="ORF">LTR37_006009</name>
</gene>
<protein>
    <submittedName>
        <fullName evidence="1">Uncharacterized protein</fullName>
    </submittedName>
</protein>
<keyword evidence="2" id="KW-1185">Reference proteome</keyword>
<comment type="caution">
    <text evidence="1">The sequence shown here is derived from an EMBL/GenBank/DDBJ whole genome shotgun (WGS) entry which is preliminary data.</text>
</comment>
<evidence type="ECO:0000313" key="1">
    <source>
        <dbReference type="EMBL" id="KAK3716954.1"/>
    </source>
</evidence>
<reference evidence="1" key="1">
    <citation type="submission" date="2023-07" db="EMBL/GenBank/DDBJ databases">
        <title>Black Yeasts Isolated from many extreme environments.</title>
        <authorList>
            <person name="Coleine C."/>
            <person name="Stajich J.E."/>
            <person name="Selbmann L."/>
        </authorList>
    </citation>
    <scope>NUCLEOTIDE SEQUENCE</scope>
    <source>
        <strain evidence="1">CCFEE 5714</strain>
    </source>
</reference>
<evidence type="ECO:0000313" key="2">
    <source>
        <dbReference type="Proteomes" id="UP001281147"/>
    </source>
</evidence>
<dbReference type="EMBL" id="JAUTXU010000039">
    <property type="protein sequence ID" value="KAK3716954.1"/>
    <property type="molecule type" value="Genomic_DNA"/>
</dbReference>
<name>A0ACC3NHL5_9PEZI</name>
<sequence length="222" mass="24123">MPTIPSTHSLPGAICLALLVSFTLAQSEFASLNSLCNQTFGEANAIFMSIANYEWPVGIPTNAEMTFVHVDHFDAEARRTVPMPSPLLLNGGPSRGDIAGVVVGVLVEIALVAIGAFWNRRRRRSGRSREAIESIAVAEARDTEKAMLEVPGISVAELDPSENLKYEMDAGAHLKYELSAGAQVRQELPQTRSHRKFELMASLPAPIELPGSLASDLRRDEE</sequence>
<dbReference type="Proteomes" id="UP001281147">
    <property type="component" value="Unassembled WGS sequence"/>
</dbReference>
<organism evidence="1 2">
    <name type="scientific">Vermiconidia calcicola</name>
    <dbReference type="NCBI Taxonomy" id="1690605"/>
    <lineage>
        <taxon>Eukaryota</taxon>
        <taxon>Fungi</taxon>
        <taxon>Dikarya</taxon>
        <taxon>Ascomycota</taxon>
        <taxon>Pezizomycotina</taxon>
        <taxon>Dothideomycetes</taxon>
        <taxon>Dothideomycetidae</taxon>
        <taxon>Mycosphaerellales</taxon>
        <taxon>Extremaceae</taxon>
        <taxon>Vermiconidia</taxon>
    </lineage>
</organism>
<proteinExistence type="predicted"/>
<accession>A0ACC3NHL5</accession>